<dbReference type="Proteomes" id="UP000501774">
    <property type="component" value="Segment"/>
</dbReference>
<dbReference type="GeneID" id="300442274"/>
<evidence type="ECO:0000259" key="1">
    <source>
        <dbReference type="SMART" id="SM00974"/>
    </source>
</evidence>
<dbReference type="Pfam" id="PF13455">
    <property type="entry name" value="MUG113"/>
    <property type="match status" value="1"/>
</dbReference>
<name>A0A6G8RES6_9CAUD</name>
<sequence length="176" mass="20942">MAIPDIPKIVISAMEERDIISPTIPFVIDVDLLAKYREIYNEIKGTCTEKKNTKRIMQYDRISALNLIQYKQAHKLPVYEGMVYVIGNKAWPNCYKIGMTVNVHERLRSYQTYSPYRDFTLEHYQFYSDRRAVESKIHKFLKPFALEGEWFNIINLEELKSFLKLEKAKEYNVLIY</sequence>
<proteinExistence type="predicted"/>
<dbReference type="SMART" id="SM00974">
    <property type="entry name" value="T5orf172"/>
    <property type="match status" value="1"/>
</dbReference>
<reference evidence="3" key="1">
    <citation type="submission" date="2020-02" db="EMBL/GenBank/DDBJ databases">
        <authorList>
            <person name="Olsen N.S."/>
            <person name="Forero-Junco L."/>
            <person name="Kot W."/>
            <person name="Hansen L.H."/>
        </authorList>
    </citation>
    <scope>NUCLEOTIDE SEQUENCE [LARGE SCALE GENOMIC DNA]</scope>
</reference>
<accession>A0A6G8RES6</accession>
<dbReference type="RefSeq" id="YP_011712230.1">
    <property type="nucleotide sequence ID" value="NC_102108.1"/>
</dbReference>
<gene>
    <name evidence="2" type="ORF">misterkot_107</name>
</gene>
<dbReference type="InterPro" id="IPR018306">
    <property type="entry name" value="Phage_T5_Orf172_DNA-bd"/>
</dbReference>
<protein>
    <recommendedName>
        <fullName evidence="1">Bacteriophage T5 Orf172 DNA-binding domain-containing protein</fullName>
    </recommendedName>
</protein>
<organism evidence="2 3">
    <name type="scientific">Salmonella phage misterkot</name>
    <dbReference type="NCBI Taxonomy" id="2713305"/>
    <lineage>
        <taxon>Viruses</taxon>
        <taxon>Duplodnaviria</taxon>
        <taxon>Heunggongvirae</taxon>
        <taxon>Uroviricota</taxon>
        <taxon>Caudoviricetes</taxon>
        <taxon>Demerecviridae</taxon>
        <taxon>Markadamsvirinae</taxon>
        <taxon>Epseptimavirus</taxon>
        <taxon>Epseptimavirus misterkot</taxon>
    </lineage>
</organism>
<feature type="domain" description="Bacteriophage T5 Orf172 DNA-binding" evidence="1">
    <location>
        <begin position="89"/>
        <end position="166"/>
    </location>
</feature>
<keyword evidence="3" id="KW-1185">Reference proteome</keyword>
<dbReference type="EMBL" id="MT074453">
    <property type="protein sequence ID" value="QIN99887.1"/>
    <property type="molecule type" value="Genomic_DNA"/>
</dbReference>
<evidence type="ECO:0000313" key="2">
    <source>
        <dbReference type="EMBL" id="QIN99887.1"/>
    </source>
</evidence>
<evidence type="ECO:0000313" key="3">
    <source>
        <dbReference type="Proteomes" id="UP000501774"/>
    </source>
</evidence>